<keyword evidence="2" id="KW-1185">Reference proteome</keyword>
<proteinExistence type="predicted"/>
<sequence>MSSPERKDVKDSVRHFTPAWFAINMGTGAISILFAGFPYGSNSLVMQAFAATFFFLNLILFLVFTLISAYRYIRYPDIWNIMIRHPVQSLYLGCFPMGAATLISVGVNIFYSDFGFGGPTFLYLLWAFWWLDVVVSAVCVFLLVHVMFTTQQHDLSRMTSVWLLPVVTFIVASSTGVVLASPIYALSPYHAHITLMVSVWMVSIGLSLALMILTIYLFRLVVHGLPEGASIISSFVPLGPTGQSGFALLLIGQACTKFFPFEGSSSSFLGGADTGRIINVGCICLSLFLWSIATMWLLFALLGVFTVVRRSRFPFRVPFWGMIFPNGVYANHTINIYRALDVEFFRVWGALYAAITLALWVVVFSKTVVLVRHGYIFEAPCLEGINLGASDGLRGVSGLSTPATLPQSIELADRSRRLNSNR</sequence>
<evidence type="ECO:0000313" key="2">
    <source>
        <dbReference type="Proteomes" id="UP000814128"/>
    </source>
</evidence>
<dbReference type="EMBL" id="MU273552">
    <property type="protein sequence ID" value="KAI0032246.1"/>
    <property type="molecule type" value="Genomic_DNA"/>
</dbReference>
<gene>
    <name evidence="1" type="ORF">K488DRAFT_86047</name>
</gene>
<dbReference type="Proteomes" id="UP000814128">
    <property type="component" value="Unassembled WGS sequence"/>
</dbReference>
<comment type="caution">
    <text evidence="1">The sequence shown here is derived from an EMBL/GenBank/DDBJ whole genome shotgun (WGS) entry which is preliminary data.</text>
</comment>
<accession>A0ACB8QK79</accession>
<protein>
    <submittedName>
        <fullName evidence="1">Voltage-dependent anion channel</fullName>
    </submittedName>
</protein>
<organism evidence="1 2">
    <name type="scientific">Vararia minispora EC-137</name>
    <dbReference type="NCBI Taxonomy" id="1314806"/>
    <lineage>
        <taxon>Eukaryota</taxon>
        <taxon>Fungi</taxon>
        <taxon>Dikarya</taxon>
        <taxon>Basidiomycota</taxon>
        <taxon>Agaricomycotina</taxon>
        <taxon>Agaricomycetes</taxon>
        <taxon>Russulales</taxon>
        <taxon>Lachnocladiaceae</taxon>
        <taxon>Vararia</taxon>
    </lineage>
</organism>
<reference evidence="1" key="2">
    <citation type="journal article" date="2022" name="New Phytol.">
        <title>Evolutionary transition to the ectomycorrhizal habit in the genomes of a hyperdiverse lineage of mushroom-forming fungi.</title>
        <authorList>
            <person name="Looney B."/>
            <person name="Miyauchi S."/>
            <person name="Morin E."/>
            <person name="Drula E."/>
            <person name="Courty P.E."/>
            <person name="Kohler A."/>
            <person name="Kuo A."/>
            <person name="LaButti K."/>
            <person name="Pangilinan J."/>
            <person name="Lipzen A."/>
            <person name="Riley R."/>
            <person name="Andreopoulos W."/>
            <person name="He G."/>
            <person name="Johnson J."/>
            <person name="Nolan M."/>
            <person name="Tritt A."/>
            <person name="Barry K.W."/>
            <person name="Grigoriev I.V."/>
            <person name="Nagy L.G."/>
            <person name="Hibbett D."/>
            <person name="Henrissat B."/>
            <person name="Matheny P.B."/>
            <person name="Labbe J."/>
            <person name="Martin F.M."/>
        </authorList>
    </citation>
    <scope>NUCLEOTIDE SEQUENCE</scope>
    <source>
        <strain evidence="1">EC-137</strain>
    </source>
</reference>
<name>A0ACB8QK79_9AGAM</name>
<reference evidence="1" key="1">
    <citation type="submission" date="2021-02" db="EMBL/GenBank/DDBJ databases">
        <authorList>
            <consortium name="DOE Joint Genome Institute"/>
            <person name="Ahrendt S."/>
            <person name="Looney B.P."/>
            <person name="Miyauchi S."/>
            <person name="Morin E."/>
            <person name="Drula E."/>
            <person name="Courty P.E."/>
            <person name="Chicoki N."/>
            <person name="Fauchery L."/>
            <person name="Kohler A."/>
            <person name="Kuo A."/>
            <person name="Labutti K."/>
            <person name="Pangilinan J."/>
            <person name="Lipzen A."/>
            <person name="Riley R."/>
            <person name="Andreopoulos W."/>
            <person name="He G."/>
            <person name="Johnson J."/>
            <person name="Barry K.W."/>
            <person name="Grigoriev I.V."/>
            <person name="Nagy L."/>
            <person name="Hibbett D."/>
            <person name="Henrissat B."/>
            <person name="Matheny P.B."/>
            <person name="Labbe J."/>
            <person name="Martin F."/>
        </authorList>
    </citation>
    <scope>NUCLEOTIDE SEQUENCE</scope>
    <source>
        <strain evidence="1">EC-137</strain>
    </source>
</reference>
<evidence type="ECO:0000313" key="1">
    <source>
        <dbReference type="EMBL" id="KAI0032246.1"/>
    </source>
</evidence>